<sequence>MESEERLAAARVGEANAQAKKLQEEAEHWRQQRKIMKGYLKKKSIFFYHRYRNSSSHELF</sequence>
<keyword evidence="2" id="KW-1185">Reference proteome</keyword>
<reference evidence="2" key="1">
    <citation type="submission" date="2017-03" db="EMBL/GenBank/DDBJ databases">
        <title>Phytopthora megakarya and P. palmivora, two closely related causual agents of cacao black pod achieved similar genome size and gene model numbers by different mechanisms.</title>
        <authorList>
            <person name="Ali S."/>
            <person name="Shao J."/>
            <person name="Larry D.J."/>
            <person name="Kronmiller B."/>
            <person name="Shen D."/>
            <person name="Strem M.D."/>
            <person name="Melnick R.L."/>
            <person name="Guiltinan M.J."/>
            <person name="Tyler B.M."/>
            <person name="Meinhardt L.W."/>
            <person name="Bailey B.A."/>
        </authorList>
    </citation>
    <scope>NUCLEOTIDE SEQUENCE [LARGE SCALE GENOMIC DNA]</scope>
    <source>
        <strain evidence="2">zdho120</strain>
    </source>
</reference>
<name>A0A225W7A9_9STRA</name>
<proteinExistence type="predicted"/>
<dbReference type="EMBL" id="NBNE01001685">
    <property type="protein sequence ID" value="OWZ13049.1"/>
    <property type="molecule type" value="Genomic_DNA"/>
</dbReference>
<gene>
    <name evidence="1" type="ORF">PHMEG_00013694</name>
</gene>
<comment type="caution">
    <text evidence="1">The sequence shown here is derived from an EMBL/GenBank/DDBJ whole genome shotgun (WGS) entry which is preliminary data.</text>
</comment>
<accession>A0A225W7A9</accession>
<evidence type="ECO:0000313" key="2">
    <source>
        <dbReference type="Proteomes" id="UP000198211"/>
    </source>
</evidence>
<evidence type="ECO:0000313" key="1">
    <source>
        <dbReference type="EMBL" id="OWZ13049.1"/>
    </source>
</evidence>
<protein>
    <submittedName>
        <fullName evidence="1">Uncharacterized protein</fullName>
    </submittedName>
</protein>
<organism evidence="1 2">
    <name type="scientific">Phytophthora megakarya</name>
    <dbReference type="NCBI Taxonomy" id="4795"/>
    <lineage>
        <taxon>Eukaryota</taxon>
        <taxon>Sar</taxon>
        <taxon>Stramenopiles</taxon>
        <taxon>Oomycota</taxon>
        <taxon>Peronosporomycetes</taxon>
        <taxon>Peronosporales</taxon>
        <taxon>Peronosporaceae</taxon>
        <taxon>Phytophthora</taxon>
    </lineage>
</organism>
<dbReference type="Proteomes" id="UP000198211">
    <property type="component" value="Unassembled WGS sequence"/>
</dbReference>
<dbReference type="OrthoDB" id="127263at2759"/>
<dbReference type="AlphaFoldDB" id="A0A225W7A9"/>